<dbReference type="EMBL" id="CP001715">
    <property type="protein sequence ID" value="ACV35189.1"/>
    <property type="molecule type" value="Genomic_DNA"/>
</dbReference>
<sequence precursor="true">MNKRSSLLRATASALLVGAIAGSPASAAVITFDTLVSGVTSYGYDGDADGINDVIFSTTDPFGFNTAGPGSNMTYIHEPGIEGTSLLNPDLRVDFLRRATGSLTFGYALDSSVSAPAYFASIRVFDTAGVEIASASQQGAFTTTVPPAGLSSFPEGEVSVSFAGEAAYAIFDFTSEFGRYIVDDVAGTFGSTERPPLPEPATLVLLGVGLAGLGLSRRMKKG</sequence>
<feature type="domain" description="Ice-binding protein C-terminal" evidence="2">
    <location>
        <begin position="198"/>
        <end position="218"/>
    </location>
</feature>
<keyword evidence="1" id="KW-0732">Signal</keyword>
<feature type="chain" id="PRO_5002983845" description="Ice-binding protein C-terminal domain-containing protein" evidence="1">
    <location>
        <begin position="28"/>
        <end position="222"/>
    </location>
</feature>
<dbReference type="InterPro" id="IPR013424">
    <property type="entry name" value="Ice-binding_C"/>
</dbReference>
<dbReference type="eggNOG" id="ENOG5033WN3">
    <property type="taxonomic scope" value="Bacteria"/>
</dbReference>
<accession>C7RVB1</accession>
<organism evidence="3">
    <name type="scientific">Accumulibacter regalis</name>
    <dbReference type="NCBI Taxonomy" id="522306"/>
    <lineage>
        <taxon>Bacteria</taxon>
        <taxon>Pseudomonadati</taxon>
        <taxon>Pseudomonadota</taxon>
        <taxon>Betaproteobacteria</taxon>
        <taxon>Candidatus Accumulibacter</taxon>
    </lineage>
</organism>
<dbReference type="HOGENOM" id="CLU_1249585_0_0_4"/>
<evidence type="ECO:0000313" key="3">
    <source>
        <dbReference type="EMBL" id="ACV35189.1"/>
    </source>
</evidence>
<proteinExistence type="predicted"/>
<reference evidence="3" key="1">
    <citation type="submission" date="2009-08" db="EMBL/GenBank/DDBJ databases">
        <authorList>
            <consortium name="US DOE Joint Genome Institute"/>
            <person name="Lucas S."/>
            <person name="Copeland A."/>
            <person name="Lapidus A."/>
            <person name="Glavina del Rio T."/>
            <person name="Dalin E."/>
            <person name="Tice H."/>
            <person name="Bruce D."/>
            <person name="Barry K."/>
            <person name="Pitluck S."/>
            <person name="Lowry S."/>
            <person name="Larimer F."/>
            <person name="Land M."/>
            <person name="Hauser L."/>
            <person name="Kyrpides N."/>
            <person name="Ivanova N."/>
            <person name="McMahon K.D."/>
            <person name="Hugenholtz P."/>
        </authorList>
    </citation>
    <scope>NUCLEOTIDE SEQUENCE</scope>
    <source>
        <strain evidence="3">UW-1</strain>
    </source>
</reference>
<dbReference type="STRING" id="522306.CAP2UW1_1892"/>
<dbReference type="NCBIfam" id="TIGR02595">
    <property type="entry name" value="PEP_CTERM"/>
    <property type="match status" value="1"/>
</dbReference>
<feature type="signal peptide" evidence="1">
    <location>
        <begin position="1"/>
        <end position="27"/>
    </location>
</feature>
<reference evidence="3" key="2">
    <citation type="submission" date="2009-09" db="EMBL/GenBank/DDBJ databases">
        <title>Complete sequence of chromosome of Candidatus Accumulibacter phosphatis clade IIA str. UW-1.</title>
        <authorList>
            <consortium name="US DOE Joint Genome Institute"/>
            <person name="Martin H.G."/>
            <person name="Ivanova N."/>
            <person name="Kunin V."/>
            <person name="Warnecke F."/>
            <person name="Barry K."/>
            <person name="He S."/>
            <person name="Salamov A."/>
            <person name="Szeto E."/>
            <person name="Dalin E."/>
            <person name="Pangilinan J.L."/>
            <person name="Lapidus A."/>
            <person name="Lowry S."/>
            <person name="Kyrpides N.C."/>
            <person name="McMahon K.D."/>
            <person name="Hugenholtz P."/>
        </authorList>
    </citation>
    <scope>NUCLEOTIDE SEQUENCE [LARGE SCALE GENOMIC DNA]</scope>
    <source>
        <strain evidence="3">UW-1</strain>
    </source>
</reference>
<protein>
    <recommendedName>
        <fullName evidence="2">Ice-binding protein C-terminal domain-containing protein</fullName>
    </recommendedName>
</protein>
<evidence type="ECO:0000256" key="1">
    <source>
        <dbReference type="SAM" id="SignalP"/>
    </source>
</evidence>
<evidence type="ECO:0000259" key="2">
    <source>
        <dbReference type="Pfam" id="PF07589"/>
    </source>
</evidence>
<dbReference type="Pfam" id="PF07589">
    <property type="entry name" value="PEP-CTERM"/>
    <property type="match status" value="1"/>
</dbReference>
<dbReference type="OrthoDB" id="733404at2"/>
<name>C7RVB1_ACCRE</name>
<dbReference type="KEGG" id="app:CAP2UW1_1892"/>
<gene>
    <name evidence="3" type="ordered locus">CAP2UW1_1892</name>
</gene>
<dbReference type="AlphaFoldDB" id="C7RVB1"/>